<dbReference type="GO" id="GO:0036376">
    <property type="term" value="P:sodium ion export across plasma membrane"/>
    <property type="evidence" value="ECO:0007669"/>
    <property type="project" value="TreeGrafter"/>
</dbReference>
<dbReference type="OrthoDB" id="9763278at2"/>
<evidence type="ECO:0000256" key="7">
    <source>
        <dbReference type="ARBA" id="ARBA00022842"/>
    </source>
</evidence>
<keyword evidence="6" id="KW-0067">ATP-binding</keyword>
<proteinExistence type="inferred from homology"/>
<dbReference type="Pfam" id="PF08282">
    <property type="entry name" value="Hydrolase_3"/>
    <property type="match status" value="1"/>
</dbReference>
<evidence type="ECO:0000256" key="2">
    <source>
        <dbReference type="ARBA" id="ARBA00005675"/>
    </source>
</evidence>
<sequence length="886" mass="92084">MPESPPTRSWHALPVNDALDALASGHTGLAADEAASRLARYGRNALTAKGEMSALKRFALQFHQPLIYILLAAGAVTAMLGEPVDASVILGVVLVNAVIGYFQEAKAVAALSALARSMVTEAAVLRDGGWRVMAAENLVPGDVVRLRSGDKVPADLRLLTVQSLRIDESALTGESVPVDKSADPLPEDTLLADRANLAFAASVVTYGQGTGVVTATGDAAAIGRIAALTAAADELATPLTRAIAKFSHIVLYGILALAGLTFAVGVARGQSPTEMFMAAVALAVGAIPEGLPAAVTVILAIGVSRMAARRAVVRRLPAVETLGSTTVVCTDKTGTLTQNRMTVVEIVLPTGRWTLEGQTFAGPPDGGDALAEALAAAALCNDATLAEDGETFTGDPTEAALLLAARRAGLSLDALAVARPRLYDEPFESERMFMTTLHHEGEGVPPTLYFKGSAETALPRCRDAAGGVLDPEAVRRDIEAMGSRGLRVLALARRALPPGTAVIEPGCRDEGLTFLGLVGMIDPPRPEAKAAVAACRKAGVMVKMITGDHAATAAAIGGQLGLSGDAPIRAMTGRDIEAAADADLPALAEGTHVFARVSPEQKLRLVKALQSLGHVCAMTGDGVNDAPALKQADIGVAMGLGGTEAAKEAADMVLADDNFATIEAAVEEGRGVFDNLSKFIVWTLPTNLGEGLVILAAVLLGVDLPISPVQILWINMTTAGSLGLMLAFEPREPGIMERAPRDPRRPILDGLLIRRVLLVGAALLVAAFGLYKLELAAGASREAARTVAVNVFVAMEALYLFNCRSLTRSALSMPLSGNRWVLAGVALAVVLQAFFTYVPFMQRLFGAAPIGAASWLRILAAAAVGFVLVELQKRLEAGRQPAVPVA</sequence>
<evidence type="ECO:0000256" key="11">
    <source>
        <dbReference type="SAM" id="Phobius"/>
    </source>
</evidence>
<dbReference type="InterPro" id="IPR008250">
    <property type="entry name" value="ATPase_P-typ_transduc_dom_A_sf"/>
</dbReference>
<evidence type="ECO:0000259" key="12">
    <source>
        <dbReference type="SMART" id="SM00831"/>
    </source>
</evidence>
<dbReference type="GO" id="GO:0030007">
    <property type="term" value="P:intracellular potassium ion homeostasis"/>
    <property type="evidence" value="ECO:0007669"/>
    <property type="project" value="TreeGrafter"/>
</dbReference>
<dbReference type="GO" id="GO:0005886">
    <property type="term" value="C:plasma membrane"/>
    <property type="evidence" value="ECO:0007669"/>
    <property type="project" value="TreeGrafter"/>
</dbReference>
<feature type="transmembrane region" description="Helical" evidence="11">
    <location>
        <begin position="783"/>
        <end position="801"/>
    </location>
</feature>
<feature type="transmembrane region" description="Helical" evidence="11">
    <location>
        <begin position="711"/>
        <end position="730"/>
    </location>
</feature>
<dbReference type="PROSITE" id="PS00154">
    <property type="entry name" value="ATPASE_E1_E2"/>
    <property type="match status" value="1"/>
</dbReference>
<keyword evidence="14" id="KW-1185">Reference proteome</keyword>
<feature type="transmembrane region" description="Helical" evidence="11">
    <location>
        <begin position="679"/>
        <end position="699"/>
    </location>
</feature>
<dbReference type="Pfam" id="PF00689">
    <property type="entry name" value="Cation_ATPase_C"/>
    <property type="match status" value="1"/>
</dbReference>
<comment type="similarity">
    <text evidence="2">Belongs to the cation transport ATPase (P-type) (TC 3.A.3) family. Type IIA subfamily.</text>
</comment>
<dbReference type="InterPro" id="IPR001757">
    <property type="entry name" value="P_typ_ATPase"/>
</dbReference>
<dbReference type="GO" id="GO:0016887">
    <property type="term" value="F:ATP hydrolysis activity"/>
    <property type="evidence" value="ECO:0007669"/>
    <property type="project" value="InterPro"/>
</dbReference>
<dbReference type="Pfam" id="PF00690">
    <property type="entry name" value="Cation_ATPase_N"/>
    <property type="match status" value="1"/>
</dbReference>
<feature type="transmembrane region" description="Helical" evidence="11">
    <location>
        <begin position="86"/>
        <end position="102"/>
    </location>
</feature>
<dbReference type="Gene3D" id="2.70.150.10">
    <property type="entry name" value="Calcium-transporting ATPase, cytoplasmic transduction domain A"/>
    <property type="match status" value="1"/>
</dbReference>
<dbReference type="SFLD" id="SFLDS00003">
    <property type="entry name" value="Haloacid_Dehalogenase"/>
    <property type="match status" value="1"/>
</dbReference>
<keyword evidence="5" id="KW-0547">Nucleotide-binding</keyword>
<name>A0A4P6HMV4_9BACT</name>
<dbReference type="InterPro" id="IPR023299">
    <property type="entry name" value="ATPase_P-typ_cyto_dom_N"/>
</dbReference>
<dbReference type="AlphaFoldDB" id="A0A4P6HMV4"/>
<dbReference type="Gene3D" id="3.40.50.1000">
    <property type="entry name" value="HAD superfamily/HAD-like"/>
    <property type="match status" value="1"/>
</dbReference>
<dbReference type="SMART" id="SM00831">
    <property type="entry name" value="Cation_ATPase_N"/>
    <property type="match status" value="1"/>
</dbReference>
<feature type="transmembrane region" description="Helical" evidence="11">
    <location>
        <begin position="249"/>
        <end position="269"/>
    </location>
</feature>
<feature type="transmembrane region" description="Helical" evidence="11">
    <location>
        <begin position="62"/>
        <end position="80"/>
    </location>
</feature>
<feature type="domain" description="Cation-transporting P-type ATPase N-terminal" evidence="12">
    <location>
        <begin position="9"/>
        <end position="82"/>
    </location>
</feature>
<dbReference type="InterPro" id="IPR006068">
    <property type="entry name" value="ATPase_P-typ_cation-transptr_C"/>
</dbReference>
<evidence type="ECO:0000256" key="6">
    <source>
        <dbReference type="ARBA" id="ARBA00022840"/>
    </source>
</evidence>
<feature type="transmembrane region" description="Helical" evidence="11">
    <location>
        <begin position="275"/>
        <end position="301"/>
    </location>
</feature>
<dbReference type="Gene3D" id="1.20.1110.10">
    <property type="entry name" value="Calcium-transporting ATPase, transmembrane domain"/>
    <property type="match status" value="1"/>
</dbReference>
<evidence type="ECO:0000256" key="3">
    <source>
        <dbReference type="ARBA" id="ARBA00022553"/>
    </source>
</evidence>
<dbReference type="InterPro" id="IPR036412">
    <property type="entry name" value="HAD-like_sf"/>
</dbReference>
<keyword evidence="8" id="KW-1278">Translocase</keyword>
<gene>
    <name evidence="13" type="ORF">C3Y92_15405</name>
</gene>
<dbReference type="SUPFAM" id="SSF81660">
    <property type="entry name" value="Metal cation-transporting ATPase, ATP-binding domain N"/>
    <property type="match status" value="1"/>
</dbReference>
<dbReference type="KEGG" id="dcb:C3Y92_15405"/>
<evidence type="ECO:0000256" key="10">
    <source>
        <dbReference type="ARBA" id="ARBA00023136"/>
    </source>
</evidence>
<dbReference type="GO" id="GO:1990573">
    <property type="term" value="P:potassium ion import across plasma membrane"/>
    <property type="evidence" value="ECO:0007669"/>
    <property type="project" value="TreeGrafter"/>
</dbReference>
<keyword evidence="10 11" id="KW-0472">Membrane</keyword>
<dbReference type="GO" id="GO:0006883">
    <property type="term" value="P:intracellular sodium ion homeostasis"/>
    <property type="evidence" value="ECO:0007669"/>
    <property type="project" value="TreeGrafter"/>
</dbReference>
<dbReference type="GO" id="GO:0005524">
    <property type="term" value="F:ATP binding"/>
    <property type="evidence" value="ECO:0007669"/>
    <property type="project" value="UniProtKB-KW"/>
</dbReference>
<dbReference type="RefSeq" id="WP_129354076.1">
    <property type="nucleotide sequence ID" value="NZ_CP026538.1"/>
</dbReference>
<evidence type="ECO:0000256" key="9">
    <source>
        <dbReference type="ARBA" id="ARBA00022989"/>
    </source>
</evidence>
<evidence type="ECO:0000313" key="14">
    <source>
        <dbReference type="Proteomes" id="UP000293296"/>
    </source>
</evidence>
<dbReference type="SFLD" id="SFLDF00027">
    <property type="entry name" value="p-type_atpase"/>
    <property type="match status" value="1"/>
</dbReference>
<feature type="transmembrane region" description="Helical" evidence="11">
    <location>
        <begin position="846"/>
        <end position="869"/>
    </location>
</feature>
<evidence type="ECO:0000313" key="13">
    <source>
        <dbReference type="EMBL" id="QAZ68541.1"/>
    </source>
</evidence>
<feature type="transmembrane region" description="Helical" evidence="11">
    <location>
        <begin position="751"/>
        <end position="771"/>
    </location>
</feature>
<dbReference type="InterPro" id="IPR050510">
    <property type="entry name" value="Cation_transp_ATPase_P-type"/>
</dbReference>
<dbReference type="NCBIfam" id="TIGR01494">
    <property type="entry name" value="ATPase_P-type"/>
    <property type="match status" value="2"/>
</dbReference>
<dbReference type="PANTHER" id="PTHR43294:SF20">
    <property type="entry name" value="P-TYPE ATPASE"/>
    <property type="match status" value="1"/>
</dbReference>
<dbReference type="Proteomes" id="UP000293296">
    <property type="component" value="Chromosome"/>
</dbReference>
<accession>A0A4P6HMV4</accession>
<keyword evidence="3" id="KW-0597">Phosphoprotein</keyword>
<dbReference type="InterPro" id="IPR023214">
    <property type="entry name" value="HAD_sf"/>
</dbReference>
<keyword evidence="7" id="KW-0460">Magnesium</keyword>
<dbReference type="Pfam" id="PF13246">
    <property type="entry name" value="Cation_ATPase"/>
    <property type="match status" value="1"/>
</dbReference>
<protein>
    <submittedName>
        <fullName evidence="13">Carbonate dehydratase</fullName>
    </submittedName>
</protein>
<dbReference type="SUPFAM" id="SSF81653">
    <property type="entry name" value="Calcium ATPase, transduction domain A"/>
    <property type="match status" value="1"/>
</dbReference>
<dbReference type="InterPro" id="IPR018303">
    <property type="entry name" value="ATPase_P-typ_P_site"/>
</dbReference>
<dbReference type="GO" id="GO:0005391">
    <property type="term" value="F:P-type sodium:potassium-exchanging transporter activity"/>
    <property type="evidence" value="ECO:0007669"/>
    <property type="project" value="TreeGrafter"/>
</dbReference>
<dbReference type="InterPro" id="IPR023298">
    <property type="entry name" value="ATPase_P-typ_TM_dom_sf"/>
</dbReference>
<dbReference type="SUPFAM" id="SSF81665">
    <property type="entry name" value="Calcium ATPase, transmembrane domain M"/>
    <property type="match status" value="1"/>
</dbReference>
<dbReference type="PRINTS" id="PR00120">
    <property type="entry name" value="HATPASE"/>
</dbReference>
<dbReference type="GO" id="GO:1902600">
    <property type="term" value="P:proton transmembrane transport"/>
    <property type="evidence" value="ECO:0007669"/>
    <property type="project" value="TreeGrafter"/>
</dbReference>
<evidence type="ECO:0000256" key="8">
    <source>
        <dbReference type="ARBA" id="ARBA00022967"/>
    </source>
</evidence>
<dbReference type="SUPFAM" id="SSF56784">
    <property type="entry name" value="HAD-like"/>
    <property type="match status" value="1"/>
</dbReference>
<dbReference type="SFLD" id="SFLDG00002">
    <property type="entry name" value="C1.7:_P-type_atpase_like"/>
    <property type="match status" value="1"/>
</dbReference>
<organism evidence="13 14">
    <name type="scientific">Solidesulfovibrio carbinolicus</name>
    <dbReference type="NCBI Taxonomy" id="296842"/>
    <lineage>
        <taxon>Bacteria</taxon>
        <taxon>Pseudomonadati</taxon>
        <taxon>Thermodesulfobacteriota</taxon>
        <taxon>Desulfovibrionia</taxon>
        <taxon>Desulfovibrionales</taxon>
        <taxon>Desulfovibrionaceae</taxon>
        <taxon>Solidesulfovibrio</taxon>
    </lineage>
</organism>
<evidence type="ECO:0000256" key="4">
    <source>
        <dbReference type="ARBA" id="ARBA00022692"/>
    </source>
</evidence>
<dbReference type="EMBL" id="CP026538">
    <property type="protein sequence ID" value="QAZ68541.1"/>
    <property type="molecule type" value="Genomic_DNA"/>
</dbReference>
<keyword evidence="4 11" id="KW-0812">Transmembrane</keyword>
<dbReference type="InterPro" id="IPR004014">
    <property type="entry name" value="ATPase_P-typ_cation-transptr_N"/>
</dbReference>
<keyword evidence="9 11" id="KW-1133">Transmembrane helix</keyword>
<dbReference type="FunFam" id="2.70.150.10:FF:000160">
    <property type="entry name" value="Sarcoplasmic/endoplasmic reticulum calcium ATPase 1"/>
    <property type="match status" value="1"/>
</dbReference>
<dbReference type="InterPro" id="IPR044492">
    <property type="entry name" value="P_typ_ATPase_HD_dom"/>
</dbReference>
<feature type="transmembrane region" description="Helical" evidence="11">
    <location>
        <begin position="821"/>
        <end position="840"/>
    </location>
</feature>
<reference evidence="13 14" key="1">
    <citation type="submission" date="2018-02" db="EMBL/GenBank/DDBJ databases">
        <title>Genome sequence of Desulfovibrio carbinolicus DSM 3852.</title>
        <authorList>
            <person name="Wilbanks E."/>
            <person name="Skennerton C.T."/>
            <person name="Orphan V.J."/>
        </authorList>
    </citation>
    <scope>NUCLEOTIDE SEQUENCE [LARGE SCALE GENOMIC DNA]</scope>
    <source>
        <strain evidence="13 14">DSM 3852</strain>
    </source>
</reference>
<dbReference type="PANTHER" id="PTHR43294">
    <property type="entry name" value="SODIUM/POTASSIUM-TRANSPORTING ATPASE SUBUNIT ALPHA"/>
    <property type="match status" value="1"/>
</dbReference>
<dbReference type="PRINTS" id="PR00119">
    <property type="entry name" value="CATATPASE"/>
</dbReference>
<dbReference type="Gene3D" id="3.40.1110.10">
    <property type="entry name" value="Calcium-transporting ATPase, cytoplasmic domain N"/>
    <property type="match status" value="1"/>
</dbReference>
<dbReference type="InterPro" id="IPR059000">
    <property type="entry name" value="ATPase_P-type_domA"/>
</dbReference>
<evidence type="ECO:0000256" key="1">
    <source>
        <dbReference type="ARBA" id="ARBA00004127"/>
    </source>
</evidence>
<dbReference type="GO" id="GO:0012505">
    <property type="term" value="C:endomembrane system"/>
    <property type="evidence" value="ECO:0007669"/>
    <property type="project" value="UniProtKB-SubCell"/>
</dbReference>
<dbReference type="Pfam" id="PF00122">
    <property type="entry name" value="E1-E2_ATPase"/>
    <property type="match status" value="1"/>
</dbReference>
<comment type="subcellular location">
    <subcellularLocation>
        <location evidence="1">Endomembrane system</location>
        <topology evidence="1">Multi-pass membrane protein</topology>
    </subcellularLocation>
</comment>
<evidence type="ECO:0000256" key="5">
    <source>
        <dbReference type="ARBA" id="ARBA00022741"/>
    </source>
</evidence>
<dbReference type="FunFam" id="3.40.50.1000:FF:000028">
    <property type="entry name" value="Calcium-transporting P-type ATPase, putative"/>
    <property type="match status" value="1"/>
</dbReference>